<accession>A0A289GGR9</accession>
<proteinExistence type="predicted"/>
<gene>
    <name evidence="1" type="ORF">DYL72_18095</name>
</gene>
<evidence type="ECO:0000313" key="2">
    <source>
        <dbReference type="Proteomes" id="UP000256923"/>
    </source>
</evidence>
<protein>
    <submittedName>
        <fullName evidence="1">XRE family transcriptional regulator</fullName>
    </submittedName>
</protein>
<dbReference type="InterPro" id="IPR001387">
    <property type="entry name" value="Cro/C1-type_HTH"/>
</dbReference>
<organism evidence="1 2">
    <name type="scientific">Vibrio anguillarum</name>
    <name type="common">Listonella anguillarum</name>
    <dbReference type="NCBI Taxonomy" id="55601"/>
    <lineage>
        <taxon>Bacteria</taxon>
        <taxon>Pseudomonadati</taxon>
        <taxon>Pseudomonadota</taxon>
        <taxon>Gammaproteobacteria</taxon>
        <taxon>Vibrionales</taxon>
        <taxon>Vibrionaceae</taxon>
        <taxon>Vibrio</taxon>
    </lineage>
</organism>
<evidence type="ECO:0000313" key="1">
    <source>
        <dbReference type="EMBL" id="AZS26885.1"/>
    </source>
</evidence>
<sequence>MSLCTPPIKVITKRGWTMVFSEEDRQALYNVWMSQKAKMHLTQMEMARRLNLTQLEFSHLLRGDSSLSMTFISQFCRHLHIEPHRVLPSLKQTATSEVKAICLKNRISVDGDIQHVSIEGNQVIIEYIHYA</sequence>
<dbReference type="AlphaFoldDB" id="A0A289GGR9"/>
<dbReference type="CDD" id="cd00093">
    <property type="entry name" value="HTH_XRE"/>
    <property type="match status" value="1"/>
</dbReference>
<dbReference type="Proteomes" id="UP000256923">
    <property type="component" value="Chromosome 2"/>
</dbReference>
<dbReference type="EMBL" id="CP034673">
    <property type="protein sequence ID" value="AZS26885.1"/>
    <property type="molecule type" value="Genomic_DNA"/>
</dbReference>
<dbReference type="InterPro" id="IPR010982">
    <property type="entry name" value="Lambda_DNA-bd_dom_sf"/>
</dbReference>
<dbReference type="SUPFAM" id="SSF47413">
    <property type="entry name" value="lambda repressor-like DNA-binding domains"/>
    <property type="match status" value="1"/>
</dbReference>
<reference evidence="1 2" key="1">
    <citation type="submission" date="2018-12" db="EMBL/GenBank/DDBJ databases">
        <title>Characterization and Draft Genome of Vibrio anguillarum J360 Marine Pathogen Isolated from an Outbreak in Lumpfish (Cyclopterus lumpus).</title>
        <authorList>
            <person name="Vasquez J.I."/>
            <person name="Cao T."/>
            <person name="Chakraborty S."/>
            <person name="Gnanagobal H."/>
            <person name="Wescot J."/>
            <person name="Boyce D."/>
            <person name="Santander J."/>
        </authorList>
    </citation>
    <scope>NUCLEOTIDE SEQUENCE [LARGE SCALE GENOMIC DNA]</scope>
    <source>
        <strain evidence="1 2">J360</strain>
    </source>
</reference>
<dbReference type="Gene3D" id="1.10.260.40">
    <property type="entry name" value="lambda repressor-like DNA-binding domains"/>
    <property type="match status" value="1"/>
</dbReference>
<dbReference type="GO" id="GO:0003677">
    <property type="term" value="F:DNA binding"/>
    <property type="evidence" value="ECO:0007669"/>
    <property type="project" value="InterPro"/>
</dbReference>
<name>A0A289GGR9_VIBAN</name>